<reference evidence="9" key="2">
    <citation type="submission" date="2022-02" db="EMBL/GenBank/DDBJ databases">
        <authorList>
            <person name="Elcheninov A.G."/>
            <person name="Sorokin D.Y."/>
            <person name="Kublanov I.V."/>
        </authorList>
    </citation>
    <scope>NUCLEOTIDE SEQUENCE</scope>
    <source>
        <strain evidence="9">AArc-St2</strain>
    </source>
</reference>
<protein>
    <recommendedName>
        <fullName evidence="6">Endonuclease NucS</fullName>
        <ecNumber evidence="6">3.1.-.-</ecNumber>
    </recommendedName>
</protein>
<comment type="subcellular location">
    <subcellularLocation>
        <location evidence="6">Cytoplasm</location>
    </subcellularLocation>
</comment>
<evidence type="ECO:0000256" key="5">
    <source>
        <dbReference type="ARBA" id="ARBA00023125"/>
    </source>
</evidence>
<dbReference type="HAMAP" id="MF_00722">
    <property type="entry name" value="NucS"/>
    <property type="match status" value="1"/>
</dbReference>
<dbReference type="Proteomes" id="UP001203207">
    <property type="component" value="Unassembled WGS sequence"/>
</dbReference>
<evidence type="ECO:0000256" key="4">
    <source>
        <dbReference type="ARBA" id="ARBA00022801"/>
    </source>
</evidence>
<dbReference type="InterPro" id="IPR048302">
    <property type="entry name" value="NucS_N"/>
</dbReference>
<evidence type="ECO:0000256" key="6">
    <source>
        <dbReference type="HAMAP-Rule" id="MF_00722"/>
    </source>
</evidence>
<keyword evidence="2 6" id="KW-0540">Nuclease</keyword>
<evidence type="ECO:0000256" key="3">
    <source>
        <dbReference type="ARBA" id="ARBA00022759"/>
    </source>
</evidence>
<gene>
    <name evidence="6 9" type="primary">nucS</name>
    <name evidence="9" type="ORF">AArcSt2_02030</name>
</gene>
<feature type="domain" description="Endonuclease NucS C-terminal" evidence="7">
    <location>
        <begin position="129"/>
        <end position="245"/>
    </location>
</feature>
<dbReference type="InterPro" id="IPR049173">
    <property type="entry name" value="NucS_N_sf"/>
</dbReference>
<evidence type="ECO:0000313" key="9">
    <source>
        <dbReference type="EMBL" id="MCL9815711.1"/>
    </source>
</evidence>
<dbReference type="RefSeq" id="WP_250582585.1">
    <property type="nucleotide sequence ID" value="NZ_JAKRVX010000001.1"/>
</dbReference>
<name>A0AAE3K766_9EURY</name>
<dbReference type="GO" id="GO:0005737">
    <property type="term" value="C:cytoplasm"/>
    <property type="evidence" value="ECO:0007669"/>
    <property type="project" value="UniProtKB-SubCell"/>
</dbReference>
<dbReference type="AlphaFoldDB" id="A0AAE3K766"/>
<accession>A0AAE3K766</accession>
<dbReference type="Pfam" id="PF01939">
    <property type="entry name" value="NucS_C"/>
    <property type="match status" value="1"/>
</dbReference>
<keyword evidence="10" id="KW-1185">Reference proteome</keyword>
<reference evidence="9" key="1">
    <citation type="journal article" date="2022" name="Syst. Appl. Microbiol.">
        <title>Natronocalculus amylovorans gen. nov., sp. nov., and Natranaeroarchaeum aerophilus sp. nov., dominant culturable amylolytic natronoarchaea from hypersaline soda lakes in southwestern Siberia.</title>
        <authorList>
            <person name="Sorokin D.Y."/>
            <person name="Elcheninov A.G."/>
            <person name="Khizhniak T.V."/>
            <person name="Koenen M."/>
            <person name="Bale N.J."/>
            <person name="Damste J.S.S."/>
            <person name="Kublanov I.V."/>
        </authorList>
    </citation>
    <scope>NUCLEOTIDE SEQUENCE</scope>
    <source>
        <strain evidence="9">AArc-St2</strain>
    </source>
</reference>
<proteinExistence type="inferred from homology"/>
<evidence type="ECO:0000259" key="8">
    <source>
        <dbReference type="Pfam" id="PF21003"/>
    </source>
</evidence>
<dbReference type="InterPro" id="IPR048301">
    <property type="entry name" value="NucS_C"/>
</dbReference>
<keyword evidence="5 6" id="KW-0238">DNA-binding</keyword>
<dbReference type="Gene3D" id="2.70.180.20">
    <property type="match status" value="1"/>
</dbReference>
<keyword evidence="3 6" id="KW-0255">Endonuclease</keyword>
<dbReference type="PANTHER" id="PTHR38814">
    <property type="entry name" value="ENDONUCLEASE NUCS"/>
    <property type="match status" value="1"/>
</dbReference>
<organism evidence="9 10">
    <name type="scientific">Natronocalculus amylovorans</name>
    <dbReference type="NCBI Taxonomy" id="2917812"/>
    <lineage>
        <taxon>Archaea</taxon>
        <taxon>Methanobacteriati</taxon>
        <taxon>Methanobacteriota</taxon>
        <taxon>Stenosarchaea group</taxon>
        <taxon>Halobacteria</taxon>
        <taxon>Halobacteriales</taxon>
        <taxon>Haloferacaceae</taxon>
        <taxon>Natronocalculus</taxon>
    </lineage>
</organism>
<dbReference type="NCBIfam" id="NF003270">
    <property type="entry name" value="PRK04247.1"/>
    <property type="match status" value="1"/>
</dbReference>
<sequence length="251" mass="27123">MSATTSHQPTHREALWELEAAFDRGDLITLFGSCTVTYDGRASSELGEGDRLVILKPDGSALVHTDENQKPVNWQPPGCTHHAAVRNGQLRIRSTRTAPDETLAIHFSRISQLSAYSVTGGRSVDLLGSEEDLKQFLLENPDRIEPGFEPTETERQSSAGPIDIFGYDRDGTPVVVELKRRRVGPSAAGQLARYLTAIREEVGEAVAVRGILVAPSITDRTAALLEAEGCSFVALDPTDPDRSNSTADSGV</sequence>
<dbReference type="EC" id="3.1.-.-" evidence="6"/>
<comment type="function">
    <text evidence="6">Cleaves both 3' and 5' ssDNA extremities of branched DNA structures.</text>
</comment>
<dbReference type="CDD" id="cd22341">
    <property type="entry name" value="NucS-like"/>
    <property type="match status" value="1"/>
</dbReference>
<evidence type="ECO:0000259" key="7">
    <source>
        <dbReference type="Pfam" id="PF01939"/>
    </source>
</evidence>
<dbReference type="Gene3D" id="3.40.1350.10">
    <property type="match status" value="1"/>
</dbReference>
<dbReference type="GO" id="GO:0003677">
    <property type="term" value="F:DNA binding"/>
    <property type="evidence" value="ECO:0007669"/>
    <property type="project" value="UniProtKB-KW"/>
</dbReference>
<dbReference type="EMBL" id="JAKRVX010000001">
    <property type="protein sequence ID" value="MCL9815711.1"/>
    <property type="molecule type" value="Genomic_DNA"/>
</dbReference>
<evidence type="ECO:0000313" key="10">
    <source>
        <dbReference type="Proteomes" id="UP001203207"/>
    </source>
</evidence>
<keyword evidence="1 6" id="KW-0963">Cytoplasm</keyword>
<dbReference type="InterPro" id="IPR002793">
    <property type="entry name" value="Endonuclease_NucS"/>
</dbReference>
<dbReference type="PANTHER" id="PTHR38814:SF1">
    <property type="entry name" value="ENDONUCLEASE NUCS"/>
    <property type="match status" value="1"/>
</dbReference>
<dbReference type="InterPro" id="IPR011856">
    <property type="entry name" value="tRNA_endonuc-like_dom_sf"/>
</dbReference>
<evidence type="ECO:0000256" key="1">
    <source>
        <dbReference type="ARBA" id="ARBA00022490"/>
    </source>
</evidence>
<keyword evidence="4 6" id="KW-0378">Hydrolase</keyword>
<dbReference type="Pfam" id="PF21003">
    <property type="entry name" value="NucS_N"/>
    <property type="match status" value="1"/>
</dbReference>
<comment type="similarity">
    <text evidence="6">Belongs to the NucS endonuclease family.</text>
</comment>
<comment type="caution">
    <text evidence="9">The sequence shown here is derived from an EMBL/GenBank/DDBJ whole genome shotgun (WGS) entry which is preliminary data.</text>
</comment>
<evidence type="ECO:0000256" key="2">
    <source>
        <dbReference type="ARBA" id="ARBA00022722"/>
    </source>
</evidence>
<feature type="domain" description="Endonuclease NucS N-terminal PH-like" evidence="8">
    <location>
        <begin position="28"/>
        <end position="118"/>
    </location>
</feature>
<dbReference type="GO" id="GO:0000014">
    <property type="term" value="F:single-stranded DNA endodeoxyribonuclease activity"/>
    <property type="evidence" value="ECO:0007669"/>
    <property type="project" value="UniProtKB-UniRule"/>
</dbReference>